<dbReference type="Proteomes" id="UP000028760">
    <property type="component" value="Unassembled WGS sequence"/>
</dbReference>
<organism evidence="2 3">
    <name type="scientific">Poecilia formosa</name>
    <name type="common">Amazon molly</name>
    <name type="synonym">Limia formosa</name>
    <dbReference type="NCBI Taxonomy" id="48698"/>
    <lineage>
        <taxon>Eukaryota</taxon>
        <taxon>Metazoa</taxon>
        <taxon>Chordata</taxon>
        <taxon>Craniata</taxon>
        <taxon>Vertebrata</taxon>
        <taxon>Euteleostomi</taxon>
        <taxon>Actinopterygii</taxon>
        <taxon>Neopterygii</taxon>
        <taxon>Teleostei</taxon>
        <taxon>Neoteleostei</taxon>
        <taxon>Acanthomorphata</taxon>
        <taxon>Ovalentaria</taxon>
        <taxon>Atherinomorphae</taxon>
        <taxon>Cyprinodontiformes</taxon>
        <taxon>Poeciliidae</taxon>
        <taxon>Poeciliinae</taxon>
        <taxon>Poecilia</taxon>
    </lineage>
</organism>
<feature type="compositionally biased region" description="Polar residues" evidence="1">
    <location>
        <begin position="145"/>
        <end position="156"/>
    </location>
</feature>
<reference evidence="2" key="2">
    <citation type="submission" date="2025-08" db="UniProtKB">
        <authorList>
            <consortium name="Ensembl"/>
        </authorList>
    </citation>
    <scope>IDENTIFICATION</scope>
</reference>
<feature type="region of interest" description="Disordered" evidence="1">
    <location>
        <begin position="145"/>
        <end position="169"/>
    </location>
</feature>
<keyword evidence="3" id="KW-1185">Reference proteome</keyword>
<dbReference type="Ensembl" id="ENSPFOT00000001421.1">
    <property type="protein sequence ID" value="ENSPFOP00000001418.1"/>
    <property type="gene ID" value="ENSPFOG00000001518.1"/>
</dbReference>
<accession>A0A087X6L5</accession>
<evidence type="ECO:0000256" key="1">
    <source>
        <dbReference type="SAM" id="MobiDB-lite"/>
    </source>
</evidence>
<reference evidence="3" key="1">
    <citation type="submission" date="2013-10" db="EMBL/GenBank/DDBJ databases">
        <authorList>
            <person name="Schartl M."/>
            <person name="Warren W."/>
        </authorList>
    </citation>
    <scope>NUCLEOTIDE SEQUENCE [LARGE SCALE GENOMIC DNA]</scope>
    <source>
        <strain evidence="3">female</strain>
    </source>
</reference>
<dbReference type="eggNOG" id="ENOG502SGGH">
    <property type="taxonomic scope" value="Eukaryota"/>
</dbReference>
<dbReference type="OMA" id="MFCTESN"/>
<dbReference type="AlphaFoldDB" id="A0A087X6L5"/>
<proteinExistence type="predicted"/>
<sequence>MEKAVVHKDVKSFEYSPSELDRAFFGEQSFLSASSLDQLSTSKPSNAAGADGFDGRSSILASLCLSSDAISPSVGFLPCGFNMKEADCCNLSISPQGKFSTPRVLSKEPRNSVCFDQSHAFLSASQVSLDVSVIKSESNSPRFFIESGTQEQTWSPKPQLPEDCPDQGA</sequence>
<reference evidence="2" key="3">
    <citation type="submission" date="2025-09" db="UniProtKB">
        <authorList>
            <consortium name="Ensembl"/>
        </authorList>
    </citation>
    <scope>IDENTIFICATION</scope>
</reference>
<protein>
    <submittedName>
        <fullName evidence="2">Uncharacterized protein</fullName>
    </submittedName>
</protein>
<evidence type="ECO:0000313" key="2">
    <source>
        <dbReference type="Ensembl" id="ENSPFOP00000001418.1"/>
    </source>
</evidence>
<dbReference type="EMBL" id="AYCK01008649">
    <property type="status" value="NOT_ANNOTATED_CDS"/>
    <property type="molecule type" value="Genomic_DNA"/>
</dbReference>
<evidence type="ECO:0000313" key="3">
    <source>
        <dbReference type="Proteomes" id="UP000028760"/>
    </source>
</evidence>
<name>A0A087X6L5_POEFO</name>